<keyword evidence="2" id="KW-1185">Reference proteome</keyword>
<evidence type="ECO:0000313" key="1">
    <source>
        <dbReference type="EMBL" id="KAJ1100143.1"/>
    </source>
</evidence>
<organism evidence="1 2">
    <name type="scientific">Pleurodeles waltl</name>
    <name type="common">Iberian ribbed newt</name>
    <dbReference type="NCBI Taxonomy" id="8319"/>
    <lineage>
        <taxon>Eukaryota</taxon>
        <taxon>Metazoa</taxon>
        <taxon>Chordata</taxon>
        <taxon>Craniata</taxon>
        <taxon>Vertebrata</taxon>
        <taxon>Euteleostomi</taxon>
        <taxon>Amphibia</taxon>
        <taxon>Batrachia</taxon>
        <taxon>Caudata</taxon>
        <taxon>Salamandroidea</taxon>
        <taxon>Salamandridae</taxon>
        <taxon>Pleurodelinae</taxon>
        <taxon>Pleurodeles</taxon>
    </lineage>
</organism>
<dbReference type="EMBL" id="JANPWB010000014">
    <property type="protein sequence ID" value="KAJ1100143.1"/>
    <property type="molecule type" value="Genomic_DNA"/>
</dbReference>
<dbReference type="Proteomes" id="UP001066276">
    <property type="component" value="Chromosome 10"/>
</dbReference>
<comment type="caution">
    <text evidence="1">The sequence shown here is derived from an EMBL/GenBank/DDBJ whole genome shotgun (WGS) entry which is preliminary data.</text>
</comment>
<sequence length="145" mass="16086">MARDGPRGTRTCYVCCSSEPADRRVQCGSTILFVIRECRYVSMRKKVVHMYQDGRCAVISVTYLLDKDFFDGVRMCFSTVSCKQVLCEVTGTECLVHGLASRTPVVKGVARRSTAAGVQRRKTVGRWSGERLCPGTLEDLGSVYS</sequence>
<evidence type="ECO:0000313" key="2">
    <source>
        <dbReference type="Proteomes" id="UP001066276"/>
    </source>
</evidence>
<gene>
    <name evidence="1" type="ORF">NDU88_005230</name>
</gene>
<accession>A0AAV7ME05</accession>
<protein>
    <submittedName>
        <fullName evidence="1">Uncharacterized protein</fullName>
    </submittedName>
</protein>
<dbReference type="AlphaFoldDB" id="A0AAV7ME05"/>
<reference evidence="1" key="1">
    <citation type="journal article" date="2022" name="bioRxiv">
        <title>Sequencing and chromosome-scale assembly of the giantPleurodeles waltlgenome.</title>
        <authorList>
            <person name="Brown T."/>
            <person name="Elewa A."/>
            <person name="Iarovenko S."/>
            <person name="Subramanian E."/>
            <person name="Araus A.J."/>
            <person name="Petzold A."/>
            <person name="Susuki M."/>
            <person name="Suzuki K.-i.T."/>
            <person name="Hayashi T."/>
            <person name="Toyoda A."/>
            <person name="Oliveira C."/>
            <person name="Osipova E."/>
            <person name="Leigh N.D."/>
            <person name="Simon A."/>
            <person name="Yun M.H."/>
        </authorList>
    </citation>
    <scope>NUCLEOTIDE SEQUENCE</scope>
    <source>
        <strain evidence="1">20211129_DDA</strain>
        <tissue evidence="1">Liver</tissue>
    </source>
</reference>
<name>A0AAV7ME05_PLEWA</name>
<proteinExistence type="predicted"/>